<feature type="domain" description="Thioesterase" evidence="2">
    <location>
        <begin position="5"/>
        <end position="221"/>
    </location>
</feature>
<dbReference type="PANTHER" id="PTHR11487">
    <property type="entry name" value="THIOESTERASE"/>
    <property type="match status" value="1"/>
</dbReference>
<dbReference type="Pfam" id="PF00975">
    <property type="entry name" value="Thioesterase"/>
    <property type="match status" value="1"/>
</dbReference>
<evidence type="ECO:0000313" key="5">
    <source>
        <dbReference type="Proteomes" id="UP000240859"/>
    </source>
</evidence>
<evidence type="ECO:0000313" key="3">
    <source>
        <dbReference type="EMBL" id="PTI69450.1"/>
    </source>
</evidence>
<dbReference type="PANTHER" id="PTHR11487:SF0">
    <property type="entry name" value="S-ACYL FATTY ACID SYNTHASE THIOESTERASE, MEDIUM CHAIN"/>
    <property type="match status" value="1"/>
</dbReference>
<evidence type="ECO:0000313" key="6">
    <source>
        <dbReference type="Proteomes" id="UP000241960"/>
    </source>
</evidence>
<protein>
    <submittedName>
        <fullName evidence="4">Thioesterase</fullName>
    </submittedName>
</protein>
<reference evidence="4" key="2">
    <citation type="submission" date="2018-03" db="EMBL/GenBank/DDBJ databases">
        <authorList>
            <person name="Naushad S."/>
        </authorList>
    </citation>
    <scope>NUCLEOTIDE SEQUENCE</scope>
    <source>
        <strain evidence="3">SNUC 1084</strain>
        <strain evidence="4">SNUC 1231</strain>
    </source>
</reference>
<dbReference type="Proteomes" id="UP000240859">
    <property type="component" value="Unassembled WGS sequence"/>
</dbReference>
<comment type="similarity">
    <text evidence="1">Belongs to the thioesterase family.</text>
</comment>
<dbReference type="InterPro" id="IPR001031">
    <property type="entry name" value="Thioesterase"/>
</dbReference>
<dbReference type="RefSeq" id="WP_046836915.1">
    <property type="nucleotide sequence ID" value="NZ_CP018199.1"/>
</dbReference>
<dbReference type="InterPro" id="IPR012223">
    <property type="entry name" value="TEII"/>
</dbReference>
<evidence type="ECO:0000256" key="1">
    <source>
        <dbReference type="ARBA" id="ARBA00007169"/>
    </source>
</evidence>
<evidence type="ECO:0000259" key="2">
    <source>
        <dbReference type="Pfam" id="PF00975"/>
    </source>
</evidence>
<dbReference type="GO" id="GO:0008610">
    <property type="term" value="P:lipid biosynthetic process"/>
    <property type="evidence" value="ECO:0007669"/>
    <property type="project" value="TreeGrafter"/>
</dbReference>
<reference evidence="5 6" key="1">
    <citation type="journal article" date="2016" name="Front. Microbiol.">
        <title>Comprehensive Phylogenetic Analysis of Bovine Non-aureus Staphylococci Species Based on Whole-Genome Sequencing.</title>
        <authorList>
            <person name="Naushad S."/>
            <person name="Barkema H.W."/>
            <person name="Luby C."/>
            <person name="Condas L.A."/>
            <person name="Nobrega D.B."/>
            <person name="Carson D.A."/>
            <person name="De Buck J."/>
        </authorList>
    </citation>
    <scope>NUCLEOTIDE SEQUENCE [LARGE SCALE GENOMIC DNA]</scope>
    <source>
        <strain evidence="3 5">SNUC 1084</strain>
        <strain evidence="4 6">SNUC 1231</strain>
    </source>
</reference>
<dbReference type="InterPro" id="IPR029058">
    <property type="entry name" value="AB_hydrolase_fold"/>
</dbReference>
<accession>A0A9Q6HQF0</accession>
<sequence>MSKITLFCIPFAGGNKTLYYPMKSKLPSYIEFKPLELPGRGERLIETPLDSVEDMVEDLTQQIIKEKPEKFILLGYSLGTILAYEIYYKLEMMGHQLPEHLILCANEPIGVSDKNNDIENMSDEEFKQFIKNKGGTSEEVLNHKELWDLVKPSLKNDFLAVDRYENEPKAHEVGVDLSVFVGKQDVICDENIYKWSDLTKGNVDYQFFEGGHFFISNHYEGFSKAVNVVLNQNNGKAKI</sequence>
<dbReference type="EMBL" id="PZFR01000019">
    <property type="protein sequence ID" value="PTI69450.1"/>
    <property type="molecule type" value="Genomic_DNA"/>
</dbReference>
<gene>
    <name evidence="3" type="ORF">BU057_05275</name>
    <name evidence="4" type="ORF">BU058_04780</name>
</gene>
<proteinExistence type="inferred from homology"/>
<dbReference type="AlphaFoldDB" id="A0A9Q6HQF0"/>
<dbReference type="Proteomes" id="UP000241960">
    <property type="component" value="Unassembled WGS sequence"/>
</dbReference>
<dbReference type="EMBL" id="PZFQ01000011">
    <property type="protein sequence ID" value="PTI76374.1"/>
    <property type="molecule type" value="Genomic_DNA"/>
</dbReference>
<comment type="caution">
    <text evidence="4">The sequence shown here is derived from an EMBL/GenBank/DDBJ whole genome shotgun (WGS) entry which is preliminary data.</text>
</comment>
<organism evidence="4 6">
    <name type="scientific">Staphylococcus succinus</name>
    <dbReference type="NCBI Taxonomy" id="61015"/>
    <lineage>
        <taxon>Bacteria</taxon>
        <taxon>Bacillati</taxon>
        <taxon>Bacillota</taxon>
        <taxon>Bacilli</taxon>
        <taxon>Bacillales</taxon>
        <taxon>Staphylococcaceae</taxon>
        <taxon>Staphylococcus</taxon>
    </lineage>
</organism>
<keyword evidence="5" id="KW-1185">Reference proteome</keyword>
<dbReference type="SUPFAM" id="SSF53474">
    <property type="entry name" value="alpha/beta-Hydrolases"/>
    <property type="match status" value="1"/>
</dbReference>
<evidence type="ECO:0000313" key="4">
    <source>
        <dbReference type="EMBL" id="PTI76374.1"/>
    </source>
</evidence>
<name>A0A9Q6HQF0_9STAP</name>
<dbReference type="GeneID" id="93721588"/>
<dbReference type="Gene3D" id="3.40.50.1820">
    <property type="entry name" value="alpha/beta hydrolase"/>
    <property type="match status" value="1"/>
</dbReference>